<feature type="compositionally biased region" description="Low complexity" evidence="1">
    <location>
        <begin position="63"/>
        <end position="74"/>
    </location>
</feature>
<protein>
    <submittedName>
        <fullName evidence="2">Uncharacterized protein</fullName>
    </submittedName>
</protein>
<evidence type="ECO:0000313" key="2">
    <source>
        <dbReference type="EMBL" id="ORZ10566.1"/>
    </source>
</evidence>
<dbReference type="EMBL" id="MCGE01000024">
    <property type="protein sequence ID" value="ORZ10566.1"/>
    <property type="molecule type" value="Genomic_DNA"/>
</dbReference>
<feature type="region of interest" description="Disordered" evidence="1">
    <location>
        <begin position="50"/>
        <end position="77"/>
    </location>
</feature>
<name>A0A1X2I6U5_9FUNG</name>
<dbReference type="Proteomes" id="UP000193560">
    <property type="component" value="Unassembled WGS sequence"/>
</dbReference>
<comment type="caution">
    <text evidence="2">The sequence shown here is derived from an EMBL/GenBank/DDBJ whole genome shotgun (WGS) entry which is preliminary data.</text>
</comment>
<reference evidence="2 3" key="1">
    <citation type="submission" date="2016-07" db="EMBL/GenBank/DDBJ databases">
        <title>Pervasive Adenine N6-methylation of Active Genes in Fungi.</title>
        <authorList>
            <consortium name="DOE Joint Genome Institute"/>
            <person name="Mondo S.J."/>
            <person name="Dannebaum R.O."/>
            <person name="Kuo R.C."/>
            <person name="Labutti K."/>
            <person name="Haridas S."/>
            <person name="Kuo A."/>
            <person name="Salamov A."/>
            <person name="Ahrendt S.R."/>
            <person name="Lipzen A."/>
            <person name="Sullivan W."/>
            <person name="Andreopoulos W.B."/>
            <person name="Clum A."/>
            <person name="Lindquist E."/>
            <person name="Daum C."/>
            <person name="Ramamoorthy G.K."/>
            <person name="Gryganskyi A."/>
            <person name="Culley D."/>
            <person name="Magnuson J.K."/>
            <person name="James T.Y."/>
            <person name="O'Malley M.A."/>
            <person name="Stajich J.E."/>
            <person name="Spatafora J.W."/>
            <person name="Visel A."/>
            <person name="Grigoriev I.V."/>
        </authorList>
    </citation>
    <scope>NUCLEOTIDE SEQUENCE [LARGE SCALE GENOMIC DNA]</scope>
    <source>
        <strain evidence="2 3">NRRL 1336</strain>
    </source>
</reference>
<organism evidence="2 3">
    <name type="scientific">Absidia repens</name>
    <dbReference type="NCBI Taxonomy" id="90262"/>
    <lineage>
        <taxon>Eukaryota</taxon>
        <taxon>Fungi</taxon>
        <taxon>Fungi incertae sedis</taxon>
        <taxon>Mucoromycota</taxon>
        <taxon>Mucoromycotina</taxon>
        <taxon>Mucoromycetes</taxon>
        <taxon>Mucorales</taxon>
        <taxon>Cunninghamellaceae</taxon>
        <taxon>Absidia</taxon>
    </lineage>
</organism>
<accession>A0A1X2I6U5</accession>
<feature type="region of interest" description="Disordered" evidence="1">
    <location>
        <begin position="166"/>
        <end position="198"/>
    </location>
</feature>
<evidence type="ECO:0000256" key="1">
    <source>
        <dbReference type="SAM" id="MobiDB-lite"/>
    </source>
</evidence>
<gene>
    <name evidence="2" type="ORF">BCR42DRAFT_441177</name>
</gene>
<evidence type="ECO:0000313" key="3">
    <source>
        <dbReference type="Proteomes" id="UP000193560"/>
    </source>
</evidence>
<keyword evidence="3" id="KW-1185">Reference proteome</keyword>
<dbReference type="OrthoDB" id="59470at2759"/>
<proteinExistence type="predicted"/>
<dbReference type="AlphaFoldDB" id="A0A1X2I6U5"/>
<sequence>MDFHHSSKRIHSPTDEYNIATIIPGQSPARKKAITDDMFTNKMAGLSLAHSNSTDRNIHQDPSRSSGNNNNNGSRWRKDLVERVDDIDQFLGTDGNNSMDDEDTYLGEEPELVGVATDNTVLPFERIPGATGLRIPDFVIHATANSNNSNDDIVDHAVYEMARKQLHQHHDHFHAQPPTLPSPPQSIDADPYQPMDLD</sequence>